<reference evidence="2" key="1">
    <citation type="journal article" date="2016" name="Nat. Genet.">
        <title>A high-quality carrot genome assembly provides new insights into carotenoid accumulation and asterid genome evolution.</title>
        <authorList>
            <person name="Iorizzo M."/>
            <person name="Ellison S."/>
            <person name="Senalik D."/>
            <person name="Zeng P."/>
            <person name="Satapoomin P."/>
            <person name="Huang J."/>
            <person name="Bowman M."/>
            <person name="Iovene M."/>
            <person name="Sanseverino W."/>
            <person name="Cavagnaro P."/>
            <person name="Yildiz M."/>
            <person name="Macko-Podgorni A."/>
            <person name="Moranska E."/>
            <person name="Grzebelus E."/>
            <person name="Grzebelus D."/>
            <person name="Ashrafi H."/>
            <person name="Zheng Z."/>
            <person name="Cheng S."/>
            <person name="Spooner D."/>
            <person name="Van Deynze A."/>
            <person name="Simon P."/>
        </authorList>
    </citation>
    <scope>NUCLEOTIDE SEQUENCE [LARGE SCALE GENOMIC DNA]</scope>
    <source>
        <tissue evidence="2">Leaf</tissue>
    </source>
</reference>
<evidence type="ECO:0000313" key="3">
    <source>
        <dbReference type="EMBL" id="WOH11388.1"/>
    </source>
</evidence>
<proteinExistence type="predicted"/>
<accession>A0A175YKP1</accession>
<feature type="coiled-coil region" evidence="1">
    <location>
        <begin position="16"/>
        <end position="43"/>
    </location>
</feature>
<gene>
    <name evidence="2" type="ORF">DCAR_028304</name>
    <name evidence="3" type="ORF">DCAR_0830872</name>
</gene>
<dbReference type="Gramene" id="KZM84149">
    <property type="protein sequence ID" value="KZM84149"/>
    <property type="gene ID" value="DCAR_028304"/>
</dbReference>
<evidence type="ECO:0000313" key="4">
    <source>
        <dbReference type="Proteomes" id="UP000077755"/>
    </source>
</evidence>
<dbReference type="EMBL" id="LNRQ01000008">
    <property type="protein sequence ID" value="KZM84149.1"/>
    <property type="molecule type" value="Genomic_DNA"/>
</dbReference>
<dbReference type="Proteomes" id="UP000077755">
    <property type="component" value="Chromosome 8"/>
</dbReference>
<name>A0A175YKP1_DAUCS</name>
<protein>
    <submittedName>
        <fullName evidence="2">Uncharacterized protein</fullName>
    </submittedName>
</protein>
<dbReference type="EMBL" id="CP093350">
    <property type="protein sequence ID" value="WOH11388.1"/>
    <property type="molecule type" value="Genomic_DNA"/>
</dbReference>
<sequence length="90" mass="10338">MGSQSPSKTIRIIADKSVLEERIKCLEEDTSNLQENIRLMENQLAHHQTMIDLLKKHIVERSAREASIPVEVESRKASELIQADRKEDNN</sequence>
<keyword evidence="1" id="KW-0175">Coiled coil</keyword>
<keyword evidence="4" id="KW-1185">Reference proteome</keyword>
<organism evidence="2">
    <name type="scientific">Daucus carota subsp. sativus</name>
    <name type="common">Carrot</name>
    <dbReference type="NCBI Taxonomy" id="79200"/>
    <lineage>
        <taxon>Eukaryota</taxon>
        <taxon>Viridiplantae</taxon>
        <taxon>Streptophyta</taxon>
        <taxon>Embryophyta</taxon>
        <taxon>Tracheophyta</taxon>
        <taxon>Spermatophyta</taxon>
        <taxon>Magnoliopsida</taxon>
        <taxon>eudicotyledons</taxon>
        <taxon>Gunneridae</taxon>
        <taxon>Pentapetalae</taxon>
        <taxon>asterids</taxon>
        <taxon>campanulids</taxon>
        <taxon>Apiales</taxon>
        <taxon>Apiaceae</taxon>
        <taxon>Apioideae</taxon>
        <taxon>Scandiceae</taxon>
        <taxon>Daucinae</taxon>
        <taxon>Daucus</taxon>
        <taxon>Daucus sect. Daucus</taxon>
    </lineage>
</organism>
<evidence type="ECO:0000256" key="1">
    <source>
        <dbReference type="SAM" id="Coils"/>
    </source>
</evidence>
<dbReference type="AlphaFoldDB" id="A0A175YKP1"/>
<reference evidence="3" key="2">
    <citation type="submission" date="2022-03" db="EMBL/GenBank/DDBJ databases">
        <title>Draft title - Genomic analysis of global carrot germplasm unveils the trajectory of domestication and the origin of high carotenoid orange carrot.</title>
        <authorList>
            <person name="Iorizzo M."/>
            <person name="Ellison S."/>
            <person name="Senalik D."/>
            <person name="Macko-Podgorni A."/>
            <person name="Grzebelus D."/>
            <person name="Bostan H."/>
            <person name="Rolling W."/>
            <person name="Curaba J."/>
            <person name="Simon P."/>
        </authorList>
    </citation>
    <scope>NUCLEOTIDE SEQUENCE</scope>
    <source>
        <tissue evidence="3">Leaf</tissue>
    </source>
</reference>
<evidence type="ECO:0000313" key="2">
    <source>
        <dbReference type="EMBL" id="KZM84149.1"/>
    </source>
</evidence>